<feature type="transmembrane region" description="Helical" evidence="1">
    <location>
        <begin position="22"/>
        <end position="45"/>
    </location>
</feature>
<evidence type="ECO:0000256" key="1">
    <source>
        <dbReference type="SAM" id="Phobius"/>
    </source>
</evidence>
<sequence length="58" mass="7084">MYLQCFTSTIRKIINYDSYAKKAYYCVYFVINLIFYKGLIMFWLLQVKRKDGIAYFTL</sequence>
<organism evidence="2 4">
    <name type="scientific">Xenorhabdus doucetiae</name>
    <dbReference type="NCBI Taxonomy" id="351671"/>
    <lineage>
        <taxon>Bacteria</taxon>
        <taxon>Pseudomonadati</taxon>
        <taxon>Pseudomonadota</taxon>
        <taxon>Gammaproteobacteria</taxon>
        <taxon>Enterobacterales</taxon>
        <taxon>Morganellaceae</taxon>
        <taxon>Xenorhabdus</taxon>
    </lineage>
</organism>
<dbReference type="Proteomes" id="UP000032721">
    <property type="component" value="Chromosome"/>
</dbReference>
<dbReference type="KEGG" id="xdo:XDD1_0364"/>
<keyword evidence="1" id="KW-1133">Transmembrane helix</keyword>
<accession>A0A068QME4</accession>
<name>A0A068QME4_9GAMM</name>
<dbReference type="Proteomes" id="UP000324170">
    <property type="component" value="Unassembled WGS sequence"/>
</dbReference>
<keyword evidence="1" id="KW-0472">Membrane</keyword>
<evidence type="ECO:0000313" key="3">
    <source>
        <dbReference type="EMBL" id="TYP09709.1"/>
    </source>
</evidence>
<reference evidence="2 4" key="1">
    <citation type="submission" date="2013-07" db="EMBL/GenBank/DDBJ databases">
        <authorList>
            <person name="Genoscope - CEA"/>
        </authorList>
    </citation>
    <scope>NUCLEOTIDE SEQUENCE [LARGE SCALE GENOMIC DNA]</scope>
    <source>
        <strain evidence="2">FRM16</strain>
        <strain evidence="4">FRM16 / DSM 17909</strain>
    </source>
</reference>
<keyword evidence="1" id="KW-0812">Transmembrane</keyword>
<evidence type="ECO:0000313" key="5">
    <source>
        <dbReference type="Proteomes" id="UP000324170"/>
    </source>
</evidence>
<dbReference type="AlphaFoldDB" id="A0A068QME4"/>
<proteinExistence type="predicted"/>
<evidence type="ECO:0000313" key="2">
    <source>
        <dbReference type="EMBL" id="CDG16067.1"/>
    </source>
</evidence>
<keyword evidence="5" id="KW-1185">Reference proteome</keyword>
<reference evidence="3 5" key="2">
    <citation type="submission" date="2019-07" db="EMBL/GenBank/DDBJ databases">
        <title>Genomic Encyclopedia of Type Strains, Phase I: the one thousand microbial genomes (KMG-I) project.</title>
        <authorList>
            <person name="Kyrpides N."/>
        </authorList>
    </citation>
    <scope>NUCLEOTIDE SEQUENCE [LARGE SCALE GENOMIC DNA]</scope>
    <source>
        <strain evidence="3 5">DSM 17909</strain>
    </source>
</reference>
<dbReference type="HOGENOM" id="CLU_2978273_0_0_6"/>
<gene>
    <name evidence="3" type="ORF">LY16_01355</name>
    <name evidence="2" type="ORF">XDD1_0364</name>
</gene>
<protein>
    <submittedName>
        <fullName evidence="2">Uncharacterized protein</fullName>
    </submittedName>
</protein>
<dbReference type="EMBL" id="VNHN01000017">
    <property type="protein sequence ID" value="TYP09709.1"/>
    <property type="molecule type" value="Genomic_DNA"/>
</dbReference>
<dbReference type="EMBL" id="FO704550">
    <property type="protein sequence ID" value="CDG16067.1"/>
    <property type="molecule type" value="Genomic_DNA"/>
</dbReference>
<evidence type="ECO:0000313" key="4">
    <source>
        <dbReference type="Proteomes" id="UP000032721"/>
    </source>
</evidence>